<name>A0A0F9M4C2_9ZZZZ</name>
<dbReference type="Gene3D" id="3.40.50.2300">
    <property type="match status" value="2"/>
</dbReference>
<feature type="domain" description="Leucine-binding protein" evidence="2">
    <location>
        <begin position="50"/>
        <end position="199"/>
    </location>
</feature>
<dbReference type="Pfam" id="PF13458">
    <property type="entry name" value="Peripla_BP_6"/>
    <property type="match status" value="1"/>
</dbReference>
<evidence type="ECO:0000256" key="1">
    <source>
        <dbReference type="ARBA" id="ARBA00022729"/>
    </source>
</evidence>
<proteinExistence type="predicted"/>
<accession>A0A0F9M4C2</accession>
<dbReference type="SUPFAM" id="SSF53822">
    <property type="entry name" value="Periplasmic binding protein-like I"/>
    <property type="match status" value="1"/>
</dbReference>
<dbReference type="InterPro" id="IPR028082">
    <property type="entry name" value="Peripla_BP_I"/>
</dbReference>
<dbReference type="AlphaFoldDB" id="A0A0F9M4C2"/>
<protein>
    <recommendedName>
        <fullName evidence="2">Leucine-binding protein domain-containing protein</fullName>
    </recommendedName>
</protein>
<comment type="caution">
    <text evidence="3">The sequence shown here is derived from an EMBL/GenBank/DDBJ whole genome shotgun (WGS) entry which is preliminary data.</text>
</comment>
<dbReference type="InterPro" id="IPR028081">
    <property type="entry name" value="Leu-bd"/>
</dbReference>
<dbReference type="CDD" id="cd06268">
    <property type="entry name" value="PBP1_ABC_transporter_LIVBP-like"/>
    <property type="match status" value="1"/>
</dbReference>
<evidence type="ECO:0000259" key="2">
    <source>
        <dbReference type="Pfam" id="PF13458"/>
    </source>
</evidence>
<sequence length="254" mass="27209">MPAFLVTLCLWLAATAVHAQVSIEIGYLTQAVARPPVLSTLDRRPEDLGQAGAMLGIAENNTTGRFTGQDYALTVAEVPEDGDALAAARQLLQGSDLLVLDVPAGTLLAIADLPEAADALLFNASAPDLALRDGACRANLLHTAPSYAMRTDALAQFLVYRRWARLAMIAGTHPDDQAFAASLRGSLRKFGLKLGAEKAWNTEADLRRAAAQEVPLFTQDLAEHDLLLVADEIGDFGRYIAYNSWLPRLVGGCL</sequence>
<keyword evidence="1" id="KW-0732">Signal</keyword>
<dbReference type="EMBL" id="LAZR01009625">
    <property type="protein sequence ID" value="KKM71485.1"/>
    <property type="molecule type" value="Genomic_DNA"/>
</dbReference>
<reference evidence="3" key="1">
    <citation type="journal article" date="2015" name="Nature">
        <title>Complex archaea that bridge the gap between prokaryotes and eukaryotes.</title>
        <authorList>
            <person name="Spang A."/>
            <person name="Saw J.H."/>
            <person name="Jorgensen S.L."/>
            <person name="Zaremba-Niedzwiedzka K."/>
            <person name="Martijn J."/>
            <person name="Lind A.E."/>
            <person name="van Eijk R."/>
            <person name="Schleper C."/>
            <person name="Guy L."/>
            <person name="Ettema T.J."/>
        </authorList>
    </citation>
    <scope>NUCLEOTIDE SEQUENCE</scope>
</reference>
<evidence type="ECO:0000313" key="3">
    <source>
        <dbReference type="EMBL" id="KKM71485.1"/>
    </source>
</evidence>
<gene>
    <name evidence="3" type="ORF">LCGC14_1430090</name>
</gene>
<feature type="non-terminal residue" evidence="3">
    <location>
        <position position="254"/>
    </location>
</feature>
<organism evidence="3">
    <name type="scientific">marine sediment metagenome</name>
    <dbReference type="NCBI Taxonomy" id="412755"/>
    <lineage>
        <taxon>unclassified sequences</taxon>
        <taxon>metagenomes</taxon>
        <taxon>ecological metagenomes</taxon>
    </lineage>
</organism>